<dbReference type="InParanoid" id="A2G3A2"/>
<dbReference type="Proteomes" id="UP000001542">
    <property type="component" value="Unassembled WGS sequence"/>
</dbReference>
<dbReference type="SMR" id="A2G3A2"/>
<dbReference type="VEuPathDB" id="TrichDB:TVAGG3_0537490"/>
<name>A2G3A2_TRIV3</name>
<gene>
    <name evidence="2" type="ORF">TVAG_408870</name>
</gene>
<dbReference type="KEGG" id="tva:4746026"/>
<proteinExistence type="inferred from homology"/>
<sequence>MTEAKNANITSRRADVFLILEQHIDAVLTKFDTVAVFTAKGNDFDKFIRSKHGQSLVKDATSFRASKSSNAKPPKISSDVLKSYEPFINDSKYALSALDYLVDWATSVKNIMNDIAPHITDLDIRWNYPLVLHISKLLVAFSKICTLVHSHKILYLLIQFYPIIPALKELPLNMDYEKIAKFISSATKSPFSYAAAQFSKIEQKISDFISQISPNIIQIFGQWPVVEWNDFSVFSQIEQTYDSTLPTNIHLVLENIGLFRDVIIFFGLMFPQYPEMFPQYLTLLNIALTEGSMINLTPTVSISVAEILKTFNETVKNKSISEMTEMNEYERQLKADISHPQRLNHVYYLLRDISDITAFEPSYLPKFINHILPLASLACYEVNQYFVEEAIKDSIVNLVEILTDLGRSFKINENVIKRFFLFNLTTIDATFLNSLHSSISQLTELWQVHIAGLISDLIRALGSIDLEDFDRGTRYDLMPFIVTANRLFFLFNELQTKFQGAFLNPIFEHLATIIFHANLAQDPFSYFLTFVPLHKFWGYTDMIMKYSEELPGGIGSCSSLINLFQFFDYDQLGISLNEKVVNTVEPAIKHIRKEFLKKFTSVIKEYLSKDNFFIGISNHTSKNIIFDPKIYLFNDTNFNAAQVNAMDNLRAADLQLKQFALNIPKKVTFKGHEFPITSYICDHIGKQLAELMFDKKLPDVTWMTSCFSATPELLWPLYCQMGISYPKQLVECRYSQGNIPGPLSYLDKISMIKNSTSSQTIKEEKDEAIIITLQRSIQKFITKGIQNTIYKTYGRRFEKIDESISPAMEQLLSYDGFLGLFRNLGPQAAFWLNKIIVNEIGVIMVNIFKIHTSIIDQISNWFNMYRLKKYDWVPTAIKSDEVKHCAQEFVRLGSILRLRRLIRQAASDMMDTMVEGFIPILSSAYIRERDAQWGEKQDFLVEMCTPFQTFHFIKFAIEKANLLKTTNSSQFFFFLALLLLNPEWSNIDFNYDSETFSGNLHNIPDAFDAFLSINNCFVADADDKKVDDALDVFFDTFSHVIQWKRKFSGETGEFLEDTMIILADIFPKFVSKLQYGTIAESFPINVVLDAYMRIDKEKSVRKDQGKKKRGRRGKKK</sequence>
<dbReference type="GO" id="GO:0030031">
    <property type="term" value="P:cell projection assembly"/>
    <property type="evidence" value="ECO:0000318"/>
    <property type="project" value="GO_Central"/>
</dbReference>
<evidence type="ECO:0000313" key="3">
    <source>
        <dbReference type="Proteomes" id="UP000001542"/>
    </source>
</evidence>
<comment type="similarity">
    <text evidence="1">Belongs to the HEM-1/HEM-2 family.</text>
</comment>
<dbReference type="InterPro" id="IPR019137">
    <property type="entry name" value="Nck-associated_protein-1"/>
</dbReference>
<dbReference type="GO" id="GO:0031209">
    <property type="term" value="C:SCAR complex"/>
    <property type="evidence" value="ECO:0000318"/>
    <property type="project" value="GO_Central"/>
</dbReference>
<protein>
    <submittedName>
        <fullName evidence="2">Uncharacterized protein</fullName>
    </submittedName>
</protein>
<keyword evidence="3" id="KW-1185">Reference proteome</keyword>
<dbReference type="VEuPathDB" id="TrichDB:TVAG_408870"/>
<dbReference type="GO" id="GO:0000902">
    <property type="term" value="P:cell morphogenesis"/>
    <property type="evidence" value="ECO:0000318"/>
    <property type="project" value="GO_Central"/>
</dbReference>
<dbReference type="AlphaFoldDB" id="A2G3A2"/>
<dbReference type="RefSeq" id="XP_001301297.1">
    <property type="nucleotide sequence ID" value="XM_001301296.1"/>
</dbReference>
<dbReference type="EMBL" id="DS114317">
    <property type="protein sequence ID" value="EAX88367.1"/>
    <property type="molecule type" value="Genomic_DNA"/>
</dbReference>
<evidence type="ECO:0000256" key="1">
    <source>
        <dbReference type="ARBA" id="ARBA00037947"/>
    </source>
</evidence>
<reference evidence="2" key="1">
    <citation type="submission" date="2006-10" db="EMBL/GenBank/DDBJ databases">
        <authorList>
            <person name="Amadeo P."/>
            <person name="Zhao Q."/>
            <person name="Wortman J."/>
            <person name="Fraser-Liggett C."/>
            <person name="Carlton J."/>
        </authorList>
    </citation>
    <scope>NUCLEOTIDE SEQUENCE</scope>
    <source>
        <strain evidence="2">G3</strain>
    </source>
</reference>
<reference evidence="2" key="2">
    <citation type="journal article" date="2007" name="Science">
        <title>Draft genome sequence of the sexually transmitted pathogen Trichomonas vaginalis.</title>
        <authorList>
            <person name="Carlton J.M."/>
            <person name="Hirt R.P."/>
            <person name="Silva J.C."/>
            <person name="Delcher A.L."/>
            <person name="Schatz M."/>
            <person name="Zhao Q."/>
            <person name="Wortman J.R."/>
            <person name="Bidwell S.L."/>
            <person name="Alsmark U.C.M."/>
            <person name="Besteiro S."/>
            <person name="Sicheritz-Ponten T."/>
            <person name="Noel C.J."/>
            <person name="Dacks J.B."/>
            <person name="Foster P.G."/>
            <person name="Simillion C."/>
            <person name="Van de Peer Y."/>
            <person name="Miranda-Saavedra D."/>
            <person name="Barton G.J."/>
            <person name="Westrop G.D."/>
            <person name="Mueller S."/>
            <person name="Dessi D."/>
            <person name="Fiori P.L."/>
            <person name="Ren Q."/>
            <person name="Paulsen I."/>
            <person name="Zhang H."/>
            <person name="Bastida-Corcuera F.D."/>
            <person name="Simoes-Barbosa A."/>
            <person name="Brown M.T."/>
            <person name="Hayes R.D."/>
            <person name="Mukherjee M."/>
            <person name="Okumura C.Y."/>
            <person name="Schneider R."/>
            <person name="Smith A.J."/>
            <person name="Vanacova S."/>
            <person name="Villalvazo M."/>
            <person name="Haas B.J."/>
            <person name="Pertea M."/>
            <person name="Feldblyum T.V."/>
            <person name="Utterback T.R."/>
            <person name="Shu C.L."/>
            <person name="Osoegawa K."/>
            <person name="de Jong P.J."/>
            <person name="Hrdy I."/>
            <person name="Horvathova L."/>
            <person name="Zubacova Z."/>
            <person name="Dolezal P."/>
            <person name="Malik S.B."/>
            <person name="Logsdon J.M. Jr."/>
            <person name="Henze K."/>
            <person name="Gupta A."/>
            <person name="Wang C.C."/>
            <person name="Dunne R.L."/>
            <person name="Upcroft J.A."/>
            <person name="Upcroft P."/>
            <person name="White O."/>
            <person name="Salzberg S.L."/>
            <person name="Tang P."/>
            <person name="Chiu C.-H."/>
            <person name="Lee Y.-S."/>
            <person name="Embley T.M."/>
            <person name="Coombs G.H."/>
            <person name="Mottram J.C."/>
            <person name="Tachezy J."/>
            <person name="Fraser-Liggett C.M."/>
            <person name="Johnson P.J."/>
        </authorList>
    </citation>
    <scope>NUCLEOTIDE SEQUENCE [LARGE SCALE GENOMIC DNA]</scope>
    <source>
        <strain evidence="2">G3</strain>
    </source>
</reference>
<evidence type="ECO:0000313" key="2">
    <source>
        <dbReference type="EMBL" id="EAX88367.1"/>
    </source>
</evidence>
<organism evidence="2 3">
    <name type="scientific">Trichomonas vaginalis (strain ATCC PRA-98 / G3)</name>
    <dbReference type="NCBI Taxonomy" id="412133"/>
    <lineage>
        <taxon>Eukaryota</taxon>
        <taxon>Metamonada</taxon>
        <taxon>Parabasalia</taxon>
        <taxon>Trichomonadida</taxon>
        <taxon>Trichomonadidae</taxon>
        <taxon>Trichomonas</taxon>
    </lineage>
</organism>
<dbReference type="STRING" id="5722.A2G3A2"/>
<dbReference type="PANTHER" id="PTHR12093:SF10">
    <property type="entry name" value="MEMBRANE-ASSOCIATED PROTEIN HEM"/>
    <property type="match status" value="1"/>
</dbReference>
<dbReference type="PANTHER" id="PTHR12093">
    <property type="entry name" value="NCK-ASSOCIATED PROTEIN 1"/>
    <property type="match status" value="1"/>
</dbReference>
<accession>A2G3A2</accession>
<dbReference type="GO" id="GO:0030866">
    <property type="term" value="P:cortical actin cytoskeleton organization"/>
    <property type="evidence" value="ECO:0000318"/>
    <property type="project" value="GO_Central"/>
</dbReference>
<dbReference type="GO" id="GO:0016477">
    <property type="term" value="P:cell migration"/>
    <property type="evidence" value="ECO:0000318"/>
    <property type="project" value="GO_Central"/>
</dbReference>